<keyword evidence="6" id="KW-0175">Coiled coil</keyword>
<organism evidence="10 11">
    <name type="scientific">Diploscapter pachys</name>
    <dbReference type="NCBI Taxonomy" id="2018661"/>
    <lineage>
        <taxon>Eukaryota</taxon>
        <taxon>Metazoa</taxon>
        <taxon>Ecdysozoa</taxon>
        <taxon>Nematoda</taxon>
        <taxon>Chromadorea</taxon>
        <taxon>Rhabditida</taxon>
        <taxon>Rhabditina</taxon>
        <taxon>Rhabditomorpha</taxon>
        <taxon>Rhabditoidea</taxon>
        <taxon>Rhabditidae</taxon>
        <taxon>Diploscapter</taxon>
    </lineage>
</organism>
<evidence type="ECO:0000313" key="10">
    <source>
        <dbReference type="EMBL" id="PAV64999.1"/>
    </source>
</evidence>
<evidence type="ECO:0000259" key="9">
    <source>
        <dbReference type="Pfam" id="PF07810"/>
    </source>
</evidence>
<evidence type="ECO:0000256" key="1">
    <source>
        <dbReference type="ARBA" id="ARBA00004141"/>
    </source>
</evidence>
<dbReference type="GO" id="GO:0005886">
    <property type="term" value="C:plasma membrane"/>
    <property type="evidence" value="ECO:0007669"/>
    <property type="project" value="InterPro"/>
</dbReference>
<keyword evidence="4 8" id="KW-1133">Transmembrane helix</keyword>
<feature type="compositionally biased region" description="Polar residues" evidence="7">
    <location>
        <begin position="708"/>
        <end position="718"/>
    </location>
</feature>
<dbReference type="Pfam" id="PF07810">
    <property type="entry name" value="TMC"/>
    <property type="match status" value="1"/>
</dbReference>
<dbReference type="EMBL" id="LIAE01010230">
    <property type="protein sequence ID" value="PAV64999.1"/>
    <property type="molecule type" value="Genomic_DNA"/>
</dbReference>
<feature type="coiled-coil region" evidence="6">
    <location>
        <begin position="1273"/>
        <end position="1561"/>
    </location>
</feature>
<gene>
    <name evidence="10" type="ORF">WR25_08328</name>
</gene>
<name>A0A2A2JTX5_9BILA</name>
<feature type="compositionally biased region" description="Basic and acidic residues" evidence="7">
    <location>
        <begin position="662"/>
        <end position="672"/>
    </location>
</feature>
<evidence type="ECO:0000256" key="2">
    <source>
        <dbReference type="ARBA" id="ARBA00006510"/>
    </source>
</evidence>
<feature type="compositionally biased region" description="Polar residues" evidence="7">
    <location>
        <begin position="825"/>
        <end position="836"/>
    </location>
</feature>
<feature type="domain" description="TMC" evidence="9">
    <location>
        <begin position="355"/>
        <end position="470"/>
    </location>
</feature>
<keyword evidence="5 8" id="KW-0472">Membrane</keyword>
<feature type="compositionally biased region" description="Low complexity" evidence="7">
    <location>
        <begin position="639"/>
        <end position="648"/>
    </location>
</feature>
<protein>
    <recommendedName>
        <fullName evidence="9">TMC domain-containing protein</fullName>
    </recommendedName>
</protein>
<feature type="compositionally biased region" description="Basic and acidic residues" evidence="7">
    <location>
        <begin position="920"/>
        <end position="957"/>
    </location>
</feature>
<feature type="compositionally biased region" description="Polar residues" evidence="7">
    <location>
        <begin position="733"/>
        <end position="762"/>
    </location>
</feature>
<evidence type="ECO:0000256" key="8">
    <source>
        <dbReference type="SAM" id="Phobius"/>
    </source>
</evidence>
<comment type="similarity">
    <text evidence="2">Belongs to the TMC family.</text>
</comment>
<feature type="region of interest" description="Disordered" evidence="7">
    <location>
        <begin position="556"/>
        <end position="581"/>
    </location>
</feature>
<dbReference type="PANTHER" id="PTHR23302">
    <property type="entry name" value="TRANSMEMBRANE CHANNEL-RELATED"/>
    <property type="match status" value="1"/>
</dbReference>
<dbReference type="PANTHER" id="PTHR23302:SF65">
    <property type="entry name" value="TRANSMEMBRANE CHANNEL-LIKE PROTEIN 2"/>
    <property type="match status" value="1"/>
</dbReference>
<sequence length="1611" mass="183667">MRVGSRRYNETQSIKIMPPEVEKRADELSTIWDFGGHLQYSLLFYGFYSNQTFFGETIKYKVPVAYFLANIFVLGFSLFVILKRMASNARLSKVSSGKTNQYLFCLKAFTGWDYSIGNFETATNVHKANVIKFRETIEDYSLTMKKKTSLVDIFFMIIANLLVILLIACSVAAIYYGNRIENPVTFFEQFHVCTFRVLFLYVMNYYTLITSLFIKLDEFGRKENLLRQQREEASLFDFMTPSRSLRQVLHLYPYNNTPHTYFSYIPVTTTPVPAPSPWTTVLSDFGPFGIHNPKAIVSKDDSPFARPVIMDVPIGPVNDWNETGFTKVVDRTLDRTPTVIKQVIPFRVSMYGELCWETVIGQEMVKLVAMDLFVTICAIMVIDFLRGLACRYLNIWWPWNLEKTFPEYGEFKVAENVLHLVNNQGMIWLGLFFAPMLPLINTVKLIIIMYIRGWSAMTCNVPARQIFRASRGKANFSSVMVEVLDDHLVGILRHGLSPGLVIPLLILLLLVIYFLFAMVRGLKKANHDLSKDLMIDDENPRSIARTHSGRAFIPSLGSVSEVEPSMNEDESEDHSRSPSPVKLSLRQKFLVCMGLKDKRDYRPPPRSERNAEEGREREEDEEEADNDDYQRKYSESRYLLPPTESSSRPRSRSRELSVPSRNSREEAQRIREAQYLAAHHAGLNQERQPSYLTASSKTSHSSSTSTSDNPTKFYTPATQLYEPPGQYQPIESVGSSSSRKTASAPNPQEENGSSPSSVSQAISLPPNVRKGDDKERQAATALLQPISTSHNKRYGMVVSPEGDPTEPPSMDGSFSDPSPLPESAWYTSNNPHSSYSAAMMSPIMNEMLSTDENEGTTDDDKKLLLPDRPHVGSGKSKDKRKTPKEVKKKDERLKEGNDSKPSTPSTPRAPRFRISASPPRRRDPGDSDNSQRRYEMKVERDSPPAERRNERARRLFDSEDEDSDDAGKEKTTTRSAAINRLSEGTNNILGARLAANCYCYRDIGRFAAQQELDWLAAAKMWSQNAPLTVQGSQLCKPQRRGSTAPPTVPTDKKQPSQTLPIASVAPQSCPCQHSIPSVPSAINNNNPPLVSVHPQQQQYVRSLEQQIQLLELENNFLKRDQSKSEVVQKTILTRGNEVSLNGRDWCSLPTSHPPLHSLIAQRIVENTISTPPTRDGKRSAAGSQKGSAPRRTPIAEEDEYENGKYRRESEKIQEEMKSKIDSLKKHNAELKSRLEEAEKLLSSRSEGDVREKRALIEENLELQMRLDELTPVIAEKESSITKLEAERDELLAALRRTKQELTEMKHKENERLKEDELRSGRELRFKEEKELMKKQIEDERQEKEQIAERGRMIMNETNELKKLKRELEIQLDHEKIISHQLLNENKKLIEENAQLATDISKLQYEIRIDREKEVRRGEVEKEIMVNELRMNVQAQRTHIEILEEKLRAAEERHEMFIEETKSRNEESDDVQRERLRIQKELNALQALASSLSAENRLLREEKSRLQEKVNRFKDKLLAKELAMKKLEDEINDTVRSRGEALEKAEEESRAREIRAQELMQISRKLQQISSESASSSSRHSTALHLPLSSSAHNCPPSACGMAPPISAHSSI</sequence>
<dbReference type="STRING" id="2018661.A0A2A2JTX5"/>
<evidence type="ECO:0000256" key="7">
    <source>
        <dbReference type="SAM" id="MobiDB-lite"/>
    </source>
</evidence>
<feature type="transmembrane region" description="Helical" evidence="8">
    <location>
        <begin position="195"/>
        <end position="214"/>
    </location>
</feature>
<feature type="compositionally biased region" description="Basic and acidic residues" evidence="7">
    <location>
        <begin position="1201"/>
        <end position="1212"/>
    </location>
</feature>
<dbReference type="InterPro" id="IPR012496">
    <property type="entry name" value="TMC_dom"/>
</dbReference>
<evidence type="ECO:0000256" key="4">
    <source>
        <dbReference type="ARBA" id="ARBA00022989"/>
    </source>
</evidence>
<feature type="region of interest" description="Disordered" evidence="7">
    <location>
        <begin position="1587"/>
        <end position="1611"/>
    </location>
</feature>
<feature type="region of interest" description="Disordered" evidence="7">
    <location>
        <begin position="1168"/>
        <end position="1212"/>
    </location>
</feature>
<keyword evidence="11" id="KW-1185">Reference proteome</keyword>
<evidence type="ECO:0000313" key="11">
    <source>
        <dbReference type="Proteomes" id="UP000218231"/>
    </source>
</evidence>
<feature type="compositionally biased region" description="Basic and acidic residues" evidence="7">
    <location>
        <begin position="858"/>
        <end position="870"/>
    </location>
</feature>
<feature type="transmembrane region" description="Helical" evidence="8">
    <location>
        <begin position="372"/>
        <end position="397"/>
    </location>
</feature>
<feature type="compositionally biased region" description="Acidic residues" evidence="7">
    <location>
        <begin position="618"/>
        <end position="627"/>
    </location>
</feature>
<feature type="transmembrane region" description="Helical" evidence="8">
    <location>
        <begin position="500"/>
        <end position="519"/>
    </location>
</feature>
<proteinExistence type="inferred from homology"/>
<dbReference type="OrthoDB" id="5831905at2759"/>
<evidence type="ECO:0000256" key="5">
    <source>
        <dbReference type="ARBA" id="ARBA00023136"/>
    </source>
</evidence>
<feature type="transmembrane region" description="Helical" evidence="8">
    <location>
        <begin position="426"/>
        <end position="447"/>
    </location>
</feature>
<accession>A0A2A2JTX5</accession>
<feature type="transmembrane region" description="Helical" evidence="8">
    <location>
        <begin position="153"/>
        <end position="175"/>
    </location>
</feature>
<feature type="transmembrane region" description="Helical" evidence="8">
    <location>
        <begin position="64"/>
        <end position="82"/>
    </location>
</feature>
<feature type="compositionally biased region" description="Basic and acidic residues" evidence="7">
    <location>
        <begin position="883"/>
        <end position="898"/>
    </location>
</feature>
<evidence type="ECO:0000256" key="3">
    <source>
        <dbReference type="ARBA" id="ARBA00022692"/>
    </source>
</evidence>
<dbReference type="InterPro" id="IPR038900">
    <property type="entry name" value="TMC"/>
</dbReference>
<feature type="compositionally biased region" description="Polar residues" evidence="7">
    <location>
        <begin position="1031"/>
        <end position="1045"/>
    </location>
</feature>
<dbReference type="GO" id="GO:0008381">
    <property type="term" value="F:mechanosensitive monoatomic ion channel activity"/>
    <property type="evidence" value="ECO:0007669"/>
    <property type="project" value="TreeGrafter"/>
</dbReference>
<feature type="compositionally biased region" description="Basic and acidic residues" evidence="7">
    <location>
        <begin position="597"/>
        <end position="617"/>
    </location>
</feature>
<dbReference type="Proteomes" id="UP000218231">
    <property type="component" value="Unassembled WGS sequence"/>
</dbReference>
<feature type="region of interest" description="Disordered" evidence="7">
    <location>
        <begin position="597"/>
        <end position="978"/>
    </location>
</feature>
<comment type="subcellular location">
    <subcellularLocation>
        <location evidence="1">Membrane</location>
        <topology evidence="1">Multi-pass membrane protein</topology>
    </subcellularLocation>
</comment>
<evidence type="ECO:0000256" key="6">
    <source>
        <dbReference type="SAM" id="Coils"/>
    </source>
</evidence>
<feature type="compositionally biased region" description="Low complexity" evidence="7">
    <location>
        <begin position="690"/>
        <end position="707"/>
    </location>
</feature>
<comment type="caution">
    <text evidence="10">The sequence shown here is derived from an EMBL/GenBank/DDBJ whole genome shotgun (WGS) entry which is preliminary data.</text>
</comment>
<reference evidence="10 11" key="1">
    <citation type="journal article" date="2017" name="Curr. Biol.">
        <title>Genome architecture and evolution of a unichromosomal asexual nematode.</title>
        <authorList>
            <person name="Fradin H."/>
            <person name="Zegar C."/>
            <person name="Gutwein M."/>
            <person name="Lucas J."/>
            <person name="Kovtun M."/>
            <person name="Corcoran D."/>
            <person name="Baugh L.R."/>
            <person name="Kiontke K."/>
            <person name="Gunsalus K."/>
            <person name="Fitch D.H."/>
            <person name="Piano F."/>
        </authorList>
    </citation>
    <scope>NUCLEOTIDE SEQUENCE [LARGE SCALE GENOMIC DNA]</scope>
    <source>
        <strain evidence="10">PF1309</strain>
    </source>
</reference>
<feature type="region of interest" description="Disordered" evidence="7">
    <location>
        <begin position="1031"/>
        <end position="1056"/>
    </location>
</feature>
<keyword evidence="3 8" id="KW-0812">Transmembrane</keyword>